<gene>
    <name evidence="1" type="ORF">Tcan_03023</name>
</gene>
<protein>
    <submittedName>
        <fullName evidence="1">Uncharacterized protein</fullName>
    </submittedName>
</protein>
<sequence>MSTGGNANFLSGEEQQRRCLTGGGGSSNEALRVLVVLTLLGTSIQWVGAEQKLPTSTSSNNLFNEYITRGLFTCTRDYVKSLTDLHVLMRELYENYQNCKRQVQEIDKAYPQTPFAYLNDLMHRYQMADNPKDVEEIEKEIVSGPKKSSS</sequence>
<dbReference type="AlphaFoldDB" id="A0A0B2UQY8"/>
<name>A0A0B2UQY8_TOXCA</name>
<proteinExistence type="predicted"/>
<comment type="caution">
    <text evidence="1">The sequence shown here is derived from an EMBL/GenBank/DDBJ whole genome shotgun (WGS) entry which is preliminary data.</text>
</comment>
<keyword evidence="2" id="KW-1185">Reference proteome</keyword>
<reference evidence="1 2" key="1">
    <citation type="submission" date="2014-11" db="EMBL/GenBank/DDBJ databases">
        <title>Genetic blueprint of the zoonotic pathogen Toxocara canis.</title>
        <authorList>
            <person name="Zhu X.-Q."/>
            <person name="Korhonen P.K."/>
            <person name="Cai H."/>
            <person name="Young N.D."/>
            <person name="Nejsum P."/>
            <person name="von Samson-Himmelstjerna G."/>
            <person name="Boag P.R."/>
            <person name="Tan P."/>
            <person name="Li Q."/>
            <person name="Min J."/>
            <person name="Yang Y."/>
            <person name="Wang X."/>
            <person name="Fang X."/>
            <person name="Hall R.S."/>
            <person name="Hofmann A."/>
            <person name="Sternberg P.W."/>
            <person name="Jex A.R."/>
            <person name="Gasser R.B."/>
        </authorList>
    </citation>
    <scope>NUCLEOTIDE SEQUENCE [LARGE SCALE GENOMIC DNA]</scope>
    <source>
        <strain evidence="1">PN_DK_2014</strain>
    </source>
</reference>
<dbReference type="OrthoDB" id="5865390at2759"/>
<organism evidence="1 2">
    <name type="scientific">Toxocara canis</name>
    <name type="common">Canine roundworm</name>
    <dbReference type="NCBI Taxonomy" id="6265"/>
    <lineage>
        <taxon>Eukaryota</taxon>
        <taxon>Metazoa</taxon>
        <taxon>Ecdysozoa</taxon>
        <taxon>Nematoda</taxon>
        <taxon>Chromadorea</taxon>
        <taxon>Rhabditida</taxon>
        <taxon>Spirurina</taxon>
        <taxon>Ascaridomorpha</taxon>
        <taxon>Ascaridoidea</taxon>
        <taxon>Toxocaridae</taxon>
        <taxon>Toxocara</taxon>
    </lineage>
</organism>
<dbReference type="EMBL" id="JPKZ01003110">
    <property type="protein sequence ID" value="KHN73416.1"/>
    <property type="molecule type" value="Genomic_DNA"/>
</dbReference>
<dbReference type="Proteomes" id="UP000031036">
    <property type="component" value="Unassembled WGS sequence"/>
</dbReference>
<evidence type="ECO:0000313" key="1">
    <source>
        <dbReference type="EMBL" id="KHN73416.1"/>
    </source>
</evidence>
<evidence type="ECO:0000313" key="2">
    <source>
        <dbReference type="Proteomes" id="UP000031036"/>
    </source>
</evidence>
<accession>A0A0B2UQY8</accession>